<dbReference type="InParanoid" id="A0A2N3N0F6"/>
<evidence type="ECO:0000256" key="3">
    <source>
        <dbReference type="ARBA" id="ARBA00022723"/>
    </source>
</evidence>
<dbReference type="InterPro" id="IPR001128">
    <property type="entry name" value="Cyt_P450"/>
</dbReference>
<dbReference type="GO" id="GO:0005506">
    <property type="term" value="F:iron ion binding"/>
    <property type="evidence" value="ECO:0007669"/>
    <property type="project" value="InterPro"/>
</dbReference>
<evidence type="ECO:0000256" key="7">
    <source>
        <dbReference type="PIRSR" id="PIRSR602401-1"/>
    </source>
</evidence>
<evidence type="ECO:0000256" key="4">
    <source>
        <dbReference type="ARBA" id="ARBA00023002"/>
    </source>
</evidence>
<dbReference type="InterPro" id="IPR050196">
    <property type="entry name" value="Cytochrome_P450_Monoox"/>
</dbReference>
<sequence>MDIVYCLISSWLGKLAYIHLQTTALLPIPPAFPSTVLLSLTLLKAYCIHIYPNLCLRLPGPKDHHPFLGQTLNQFLSGDPTQPYVSWIRKWPSAHLIRYTFFGTSPAVLAASPEAFRQILQPCCYAFTKPAWYKRLIFPIVGNGLVFQDGEEHKRTRKILSGAFALSHLKQLIPLIETKAVELCNHLDAVIDYDRGVINPVIPPLSRITLDVIGSTVLGTDLQSLESVTPFHEIYQTVFDPPVSGLVLTAINSIVPIRWISVGENRRFNRAIAKLHELLRGVIRERIADAENEKVELTGAGRRDLLTRMIQESQAAGENWDEEDLIGHVLTFMAAGHETTSNTLAWAIHYLGLNRQIQDRLRKEVIDAMGRTGFDMDYNTIERIQLLDNLYHEVLRAIHDVEICGTVIPKGTTIMLMPSAIHQNPRIWGDSVDEFDPDRWDRLEGEAAKSHSFAAFFMGPRGCIGQVFTRLEFKIMMIAIFRRFEFDAIEKGEITLVNPSVVLRPKGGLRVFAHRLTPTSE</sequence>
<dbReference type="OrthoDB" id="1470350at2759"/>
<dbReference type="PANTHER" id="PTHR24291">
    <property type="entry name" value="CYTOCHROME P450 FAMILY 4"/>
    <property type="match status" value="1"/>
</dbReference>
<evidence type="ECO:0000256" key="5">
    <source>
        <dbReference type="ARBA" id="ARBA00023004"/>
    </source>
</evidence>
<keyword evidence="4" id="KW-0560">Oxidoreductase</keyword>
<dbReference type="VEuPathDB" id="FungiDB:jhhlp_007742"/>
<organism evidence="8 9">
    <name type="scientific">Lomentospora prolificans</name>
    <dbReference type="NCBI Taxonomy" id="41688"/>
    <lineage>
        <taxon>Eukaryota</taxon>
        <taxon>Fungi</taxon>
        <taxon>Dikarya</taxon>
        <taxon>Ascomycota</taxon>
        <taxon>Pezizomycotina</taxon>
        <taxon>Sordariomycetes</taxon>
        <taxon>Hypocreomycetidae</taxon>
        <taxon>Microascales</taxon>
        <taxon>Microascaceae</taxon>
        <taxon>Lomentospora</taxon>
    </lineage>
</organism>
<evidence type="ECO:0000256" key="1">
    <source>
        <dbReference type="ARBA" id="ARBA00010617"/>
    </source>
</evidence>
<dbReference type="InterPro" id="IPR036396">
    <property type="entry name" value="Cyt_P450_sf"/>
</dbReference>
<dbReference type="GO" id="GO:0016705">
    <property type="term" value="F:oxidoreductase activity, acting on paired donors, with incorporation or reduction of molecular oxygen"/>
    <property type="evidence" value="ECO:0007669"/>
    <property type="project" value="InterPro"/>
</dbReference>
<dbReference type="Pfam" id="PF00067">
    <property type="entry name" value="p450"/>
    <property type="match status" value="1"/>
</dbReference>
<dbReference type="SUPFAM" id="SSF48264">
    <property type="entry name" value="Cytochrome P450"/>
    <property type="match status" value="1"/>
</dbReference>
<comment type="caution">
    <text evidence="8">The sequence shown here is derived from an EMBL/GenBank/DDBJ whole genome shotgun (WGS) entry which is preliminary data.</text>
</comment>
<keyword evidence="9" id="KW-1185">Reference proteome</keyword>
<dbReference type="FunCoup" id="A0A2N3N0F6">
    <property type="interactions" value="1405"/>
</dbReference>
<evidence type="ECO:0008006" key="10">
    <source>
        <dbReference type="Google" id="ProtNLM"/>
    </source>
</evidence>
<protein>
    <recommendedName>
        <fullName evidence="10">Cytochrome P450</fullName>
    </recommendedName>
</protein>
<keyword evidence="5 7" id="KW-0408">Iron</keyword>
<dbReference type="AlphaFoldDB" id="A0A2N3N0F6"/>
<evidence type="ECO:0000313" key="8">
    <source>
        <dbReference type="EMBL" id="PKS05911.1"/>
    </source>
</evidence>
<gene>
    <name evidence="8" type="ORF">jhhlp_007742</name>
</gene>
<name>A0A2N3N0F6_9PEZI</name>
<accession>A0A2N3N0F6</accession>
<feature type="binding site" description="axial binding residue" evidence="7">
    <location>
        <position position="463"/>
    </location>
    <ligand>
        <name>heme</name>
        <dbReference type="ChEBI" id="CHEBI:30413"/>
    </ligand>
    <ligandPart>
        <name>Fe</name>
        <dbReference type="ChEBI" id="CHEBI:18248"/>
    </ligandPart>
</feature>
<dbReference type="InterPro" id="IPR002401">
    <property type="entry name" value="Cyt_P450_E_grp-I"/>
</dbReference>
<proteinExistence type="inferred from homology"/>
<keyword evidence="3 7" id="KW-0479">Metal-binding</keyword>
<evidence type="ECO:0000256" key="6">
    <source>
        <dbReference type="ARBA" id="ARBA00023033"/>
    </source>
</evidence>
<evidence type="ECO:0000313" key="9">
    <source>
        <dbReference type="Proteomes" id="UP000233524"/>
    </source>
</evidence>
<dbReference type="PRINTS" id="PR00463">
    <property type="entry name" value="EP450I"/>
</dbReference>
<dbReference type="GO" id="GO:0020037">
    <property type="term" value="F:heme binding"/>
    <property type="evidence" value="ECO:0007669"/>
    <property type="project" value="InterPro"/>
</dbReference>
<dbReference type="STRING" id="41688.A0A2N3N0F6"/>
<dbReference type="Proteomes" id="UP000233524">
    <property type="component" value="Unassembled WGS sequence"/>
</dbReference>
<dbReference type="EMBL" id="NLAX01001139">
    <property type="protein sequence ID" value="PKS05911.1"/>
    <property type="molecule type" value="Genomic_DNA"/>
</dbReference>
<reference evidence="8 9" key="1">
    <citation type="journal article" date="2017" name="G3 (Bethesda)">
        <title>First Draft Genome Sequence of the Pathogenic Fungus Lomentospora prolificans (Formerly Scedosporium prolificans).</title>
        <authorList>
            <person name="Luo R."/>
            <person name="Zimin A."/>
            <person name="Workman R."/>
            <person name="Fan Y."/>
            <person name="Pertea G."/>
            <person name="Grossman N."/>
            <person name="Wear M.P."/>
            <person name="Jia B."/>
            <person name="Miller H."/>
            <person name="Casadevall A."/>
            <person name="Timp W."/>
            <person name="Zhang S.X."/>
            <person name="Salzberg S.L."/>
        </authorList>
    </citation>
    <scope>NUCLEOTIDE SEQUENCE [LARGE SCALE GENOMIC DNA]</scope>
    <source>
        <strain evidence="8 9">JHH-5317</strain>
    </source>
</reference>
<dbReference type="PRINTS" id="PR00385">
    <property type="entry name" value="P450"/>
</dbReference>
<evidence type="ECO:0000256" key="2">
    <source>
        <dbReference type="ARBA" id="ARBA00022617"/>
    </source>
</evidence>
<comment type="similarity">
    <text evidence="1">Belongs to the cytochrome P450 family.</text>
</comment>
<keyword evidence="6" id="KW-0503">Monooxygenase</keyword>
<dbReference type="PANTHER" id="PTHR24291:SF50">
    <property type="entry name" value="BIFUNCTIONAL ALBAFLAVENONE MONOOXYGENASE_TERPENE SYNTHASE"/>
    <property type="match status" value="1"/>
</dbReference>
<dbReference type="Gene3D" id="1.10.630.10">
    <property type="entry name" value="Cytochrome P450"/>
    <property type="match status" value="1"/>
</dbReference>
<keyword evidence="2 7" id="KW-0349">Heme</keyword>
<dbReference type="GO" id="GO:0004497">
    <property type="term" value="F:monooxygenase activity"/>
    <property type="evidence" value="ECO:0007669"/>
    <property type="project" value="UniProtKB-KW"/>
</dbReference>
<comment type="cofactor">
    <cofactor evidence="7">
        <name>heme</name>
        <dbReference type="ChEBI" id="CHEBI:30413"/>
    </cofactor>
</comment>